<gene>
    <name evidence="1" type="ORF">I2F25_10720</name>
</gene>
<evidence type="ECO:0000313" key="1">
    <source>
        <dbReference type="EMBL" id="MEB5477514.1"/>
    </source>
</evidence>
<comment type="caution">
    <text evidence="1">The sequence shown here is derived from an EMBL/GenBank/DDBJ whole genome shotgun (WGS) entry which is preliminary data.</text>
</comment>
<dbReference type="Proteomes" id="UP001339883">
    <property type="component" value="Unassembled WGS sequence"/>
</dbReference>
<sequence length="53" mass="5933">MLDLAGKEASVLGINDINFLKDRVEGNQVLMSTKNSILIECGKIQRQRCTKCH</sequence>
<organism evidence="1 2">
    <name type="scientific">Acinetobacter pollinis</name>
    <dbReference type="NCBI Taxonomy" id="2605270"/>
    <lineage>
        <taxon>Bacteria</taxon>
        <taxon>Pseudomonadati</taxon>
        <taxon>Pseudomonadota</taxon>
        <taxon>Gammaproteobacteria</taxon>
        <taxon>Moraxellales</taxon>
        <taxon>Moraxellaceae</taxon>
        <taxon>Acinetobacter</taxon>
    </lineage>
</organism>
<dbReference type="EMBL" id="VTDN01000008">
    <property type="protein sequence ID" value="MEB5477514.1"/>
    <property type="molecule type" value="Genomic_DNA"/>
</dbReference>
<dbReference type="RefSeq" id="WP_325775871.1">
    <property type="nucleotide sequence ID" value="NZ_VTDN01000008.1"/>
</dbReference>
<reference evidence="1 2" key="1">
    <citation type="submission" date="2019-08" db="EMBL/GenBank/DDBJ databases">
        <title>Five species of Acinetobacter isolated from floral nectar and animal pollinators.</title>
        <authorList>
            <person name="Hendry T.A."/>
        </authorList>
    </citation>
    <scope>NUCLEOTIDE SEQUENCE [LARGE SCALE GENOMIC DNA]</scope>
    <source>
        <strain evidence="1 2">MD18.27</strain>
    </source>
</reference>
<proteinExistence type="predicted"/>
<name>A0ABU6DWF7_9GAMM</name>
<keyword evidence="2" id="KW-1185">Reference proteome</keyword>
<evidence type="ECO:0000313" key="2">
    <source>
        <dbReference type="Proteomes" id="UP001339883"/>
    </source>
</evidence>
<protein>
    <submittedName>
        <fullName evidence="1">Uncharacterized protein</fullName>
    </submittedName>
</protein>
<accession>A0ABU6DWF7</accession>